<name>A0A517XLT9_9BACT</name>
<evidence type="ECO:0000313" key="2">
    <source>
        <dbReference type="Proteomes" id="UP000319576"/>
    </source>
</evidence>
<keyword evidence="2" id="KW-1185">Reference proteome</keyword>
<protein>
    <submittedName>
        <fullName evidence="1">Uncharacterized protein</fullName>
    </submittedName>
</protein>
<proteinExistence type="predicted"/>
<accession>A0A517XLT9</accession>
<dbReference type="AlphaFoldDB" id="A0A517XLT9"/>
<dbReference type="EMBL" id="CP036273">
    <property type="protein sequence ID" value="QDU18480.1"/>
    <property type="molecule type" value="Genomic_DNA"/>
</dbReference>
<dbReference type="KEGG" id="uli:ETAA1_03680"/>
<dbReference type="RefSeq" id="WP_202920590.1">
    <property type="nucleotide sequence ID" value="NZ_CP036273.1"/>
</dbReference>
<organism evidence="1 2">
    <name type="scientific">Urbifossiella limnaea</name>
    <dbReference type="NCBI Taxonomy" id="2528023"/>
    <lineage>
        <taxon>Bacteria</taxon>
        <taxon>Pseudomonadati</taxon>
        <taxon>Planctomycetota</taxon>
        <taxon>Planctomycetia</taxon>
        <taxon>Gemmatales</taxon>
        <taxon>Gemmataceae</taxon>
        <taxon>Urbifossiella</taxon>
    </lineage>
</organism>
<dbReference type="Proteomes" id="UP000319576">
    <property type="component" value="Chromosome"/>
</dbReference>
<reference evidence="1 2" key="1">
    <citation type="submission" date="2019-02" db="EMBL/GenBank/DDBJ databases">
        <title>Deep-cultivation of Planctomycetes and their phenomic and genomic characterization uncovers novel biology.</title>
        <authorList>
            <person name="Wiegand S."/>
            <person name="Jogler M."/>
            <person name="Boedeker C."/>
            <person name="Pinto D."/>
            <person name="Vollmers J."/>
            <person name="Rivas-Marin E."/>
            <person name="Kohn T."/>
            <person name="Peeters S.H."/>
            <person name="Heuer A."/>
            <person name="Rast P."/>
            <person name="Oberbeckmann S."/>
            <person name="Bunk B."/>
            <person name="Jeske O."/>
            <person name="Meyerdierks A."/>
            <person name="Storesund J.E."/>
            <person name="Kallscheuer N."/>
            <person name="Luecker S."/>
            <person name="Lage O.M."/>
            <person name="Pohl T."/>
            <person name="Merkel B.J."/>
            <person name="Hornburger P."/>
            <person name="Mueller R.-W."/>
            <person name="Bruemmer F."/>
            <person name="Labrenz M."/>
            <person name="Spormann A.M."/>
            <person name="Op den Camp H."/>
            <person name="Overmann J."/>
            <person name="Amann R."/>
            <person name="Jetten M.S.M."/>
            <person name="Mascher T."/>
            <person name="Medema M.H."/>
            <person name="Devos D.P."/>
            <person name="Kaster A.-K."/>
            <person name="Ovreas L."/>
            <person name="Rohde M."/>
            <person name="Galperin M.Y."/>
            <person name="Jogler C."/>
        </authorList>
    </citation>
    <scope>NUCLEOTIDE SEQUENCE [LARGE SCALE GENOMIC DNA]</scope>
    <source>
        <strain evidence="1 2">ETA_A1</strain>
    </source>
</reference>
<sequence>MSDDEWRTCEDPAALIAALPADTPERPLRLFAAACCRRVWGLMPEDDCRRAVEAVECAAEDPAAAPEADAALEALQAGYHRVQGAEPGPRGAYLAATVAWFHDPVEAAQLTARSAAIAAAGDTDGPRWEKERRAQAELLRRLVERPA</sequence>
<evidence type="ECO:0000313" key="1">
    <source>
        <dbReference type="EMBL" id="QDU18480.1"/>
    </source>
</evidence>
<gene>
    <name evidence="1" type="ORF">ETAA1_03680</name>
</gene>